<keyword evidence="2" id="KW-1185">Reference proteome</keyword>
<dbReference type="AlphaFoldDB" id="F5YYM3"/>
<organism evidence="1 2">
    <name type="scientific">Mycolicibacter sinensis (strain JDM601)</name>
    <name type="common">Mycobacterium sinense</name>
    <dbReference type="NCBI Taxonomy" id="875328"/>
    <lineage>
        <taxon>Bacteria</taxon>
        <taxon>Bacillati</taxon>
        <taxon>Actinomycetota</taxon>
        <taxon>Actinomycetes</taxon>
        <taxon>Mycobacteriales</taxon>
        <taxon>Mycobacteriaceae</taxon>
        <taxon>Mycolicibacter</taxon>
    </lineage>
</organism>
<protein>
    <submittedName>
        <fullName evidence="1">Uncharacterized protein</fullName>
    </submittedName>
</protein>
<dbReference type="KEGG" id="mjd:JDM601_3342"/>
<dbReference type="STRING" id="875328.JDM601_3342"/>
<dbReference type="HOGENOM" id="CLU_3137961_0_0_11"/>
<dbReference type="EMBL" id="CP002329">
    <property type="protein sequence ID" value="AEF37342.1"/>
    <property type="molecule type" value="Genomic_DNA"/>
</dbReference>
<name>F5YYM3_MYCSD</name>
<evidence type="ECO:0000313" key="1">
    <source>
        <dbReference type="EMBL" id="AEF37342.1"/>
    </source>
</evidence>
<gene>
    <name evidence="1" type="ordered locus">JDM601_3342</name>
</gene>
<accession>F5YYM3</accession>
<evidence type="ECO:0000313" key="2">
    <source>
        <dbReference type="Proteomes" id="UP000009224"/>
    </source>
</evidence>
<reference evidence="1 2" key="1">
    <citation type="journal article" date="2011" name="J. Bacteriol.">
        <title>Complete genome sequence of a novel clinical isolate, the nontuberculous Mycobacterium strain JDM601.</title>
        <authorList>
            <person name="Zhang Z.Y."/>
            <person name="Sun Z.Q."/>
            <person name="Wang Z.L."/>
            <person name="Wen Z.L."/>
            <person name="Sun Q.W."/>
            <person name="Zhu Z.Q."/>
            <person name="Song Y.Z."/>
            <person name="Zhao J.W."/>
            <person name="Wang H.H."/>
            <person name="Zhang S.L."/>
            <person name="Guo X.K."/>
        </authorList>
    </citation>
    <scope>NUCLEOTIDE SEQUENCE [LARGE SCALE GENOMIC DNA]</scope>
    <source>
        <strain evidence="1 2">JDM601</strain>
    </source>
</reference>
<sequence length="49" mass="5398">MPHFLDTCQLRSSVGDIHLSWRCFAGIGPGLIRRSSFASPPSSLANRRV</sequence>
<proteinExistence type="predicted"/>
<dbReference type="Proteomes" id="UP000009224">
    <property type="component" value="Chromosome"/>
</dbReference>